<gene>
    <name evidence="2" type="ORF">RJ640_012137</name>
</gene>
<evidence type="ECO:0000256" key="1">
    <source>
        <dbReference type="SAM" id="MobiDB-lite"/>
    </source>
</evidence>
<protein>
    <submittedName>
        <fullName evidence="2">Uncharacterized protein</fullName>
    </submittedName>
</protein>
<reference evidence="2" key="1">
    <citation type="submission" date="2022-12" db="EMBL/GenBank/DDBJ databases">
        <title>Draft genome assemblies for two species of Escallonia (Escalloniales).</title>
        <authorList>
            <person name="Chanderbali A."/>
            <person name="Dervinis C."/>
            <person name="Anghel I."/>
            <person name="Soltis D."/>
            <person name="Soltis P."/>
            <person name="Zapata F."/>
        </authorList>
    </citation>
    <scope>NUCLEOTIDE SEQUENCE</scope>
    <source>
        <strain evidence="2">UCBG92.1500</strain>
        <tissue evidence="2">Leaf</tissue>
    </source>
</reference>
<evidence type="ECO:0000313" key="2">
    <source>
        <dbReference type="EMBL" id="KAK2987478.1"/>
    </source>
</evidence>
<evidence type="ECO:0000313" key="3">
    <source>
        <dbReference type="Proteomes" id="UP001187471"/>
    </source>
</evidence>
<dbReference type="AlphaFoldDB" id="A0AA88UN64"/>
<name>A0AA88UN64_9ASTE</name>
<accession>A0AA88UN64</accession>
<sequence>MQTQIPTLNGVEAAVRNKGNSTKPNRKDTMNLMEVAIRTLLQYFGDTGGDTMMKMSGSATMKGSKKRLPSRGVGSMKKYNTV</sequence>
<dbReference type="Proteomes" id="UP001187471">
    <property type="component" value="Unassembled WGS sequence"/>
</dbReference>
<proteinExistence type="predicted"/>
<comment type="caution">
    <text evidence="2">The sequence shown here is derived from an EMBL/GenBank/DDBJ whole genome shotgun (WGS) entry which is preliminary data.</text>
</comment>
<organism evidence="2 3">
    <name type="scientific">Escallonia rubra</name>
    <dbReference type="NCBI Taxonomy" id="112253"/>
    <lineage>
        <taxon>Eukaryota</taxon>
        <taxon>Viridiplantae</taxon>
        <taxon>Streptophyta</taxon>
        <taxon>Embryophyta</taxon>
        <taxon>Tracheophyta</taxon>
        <taxon>Spermatophyta</taxon>
        <taxon>Magnoliopsida</taxon>
        <taxon>eudicotyledons</taxon>
        <taxon>Gunneridae</taxon>
        <taxon>Pentapetalae</taxon>
        <taxon>asterids</taxon>
        <taxon>campanulids</taxon>
        <taxon>Escalloniales</taxon>
        <taxon>Escalloniaceae</taxon>
        <taxon>Escallonia</taxon>
    </lineage>
</organism>
<feature type="region of interest" description="Disordered" evidence="1">
    <location>
        <begin position="56"/>
        <end position="82"/>
    </location>
</feature>
<keyword evidence="3" id="KW-1185">Reference proteome</keyword>
<dbReference type="EMBL" id="JAVXUO010000983">
    <property type="protein sequence ID" value="KAK2987478.1"/>
    <property type="molecule type" value="Genomic_DNA"/>
</dbReference>